<reference evidence="1" key="1">
    <citation type="submission" date="2023-06" db="EMBL/GenBank/DDBJ databases">
        <authorList>
            <consortium name="Lawrence Berkeley National Laboratory"/>
            <person name="Ahrendt S."/>
            <person name="Sahu N."/>
            <person name="Indic B."/>
            <person name="Wong-Bajracharya J."/>
            <person name="Merenyi Z."/>
            <person name="Ke H.-M."/>
            <person name="Monk M."/>
            <person name="Kocsube S."/>
            <person name="Drula E."/>
            <person name="Lipzen A."/>
            <person name="Balint B."/>
            <person name="Henrissat B."/>
            <person name="Andreopoulos B."/>
            <person name="Martin F.M."/>
            <person name="Harder C.B."/>
            <person name="Rigling D."/>
            <person name="Ford K.L."/>
            <person name="Foster G.D."/>
            <person name="Pangilinan J."/>
            <person name="Papanicolaou A."/>
            <person name="Barry K."/>
            <person name="LaButti K."/>
            <person name="Viragh M."/>
            <person name="Koriabine M."/>
            <person name="Yan M."/>
            <person name="Riley R."/>
            <person name="Champramary S."/>
            <person name="Plett K.L."/>
            <person name="Tsai I.J."/>
            <person name="Slot J."/>
            <person name="Sipos G."/>
            <person name="Plett J."/>
            <person name="Nagy L.G."/>
            <person name="Grigoriev I.V."/>
        </authorList>
    </citation>
    <scope>NUCLEOTIDE SEQUENCE</scope>
    <source>
        <strain evidence="1">CCBAS 213</strain>
    </source>
</reference>
<gene>
    <name evidence="1" type="ORF">EV420DRAFT_1508870</name>
</gene>
<keyword evidence="2" id="KW-1185">Reference proteome</keyword>
<proteinExistence type="predicted"/>
<accession>A0AA39NHV5</accession>
<dbReference type="AlphaFoldDB" id="A0AA39NHV5"/>
<dbReference type="Proteomes" id="UP001175211">
    <property type="component" value="Unassembled WGS sequence"/>
</dbReference>
<protein>
    <submittedName>
        <fullName evidence="1">Uncharacterized protein</fullName>
    </submittedName>
</protein>
<comment type="caution">
    <text evidence="1">The sequence shown here is derived from an EMBL/GenBank/DDBJ whole genome shotgun (WGS) entry which is preliminary data.</text>
</comment>
<organism evidence="1 2">
    <name type="scientific">Armillaria tabescens</name>
    <name type="common">Ringless honey mushroom</name>
    <name type="synonym">Agaricus tabescens</name>
    <dbReference type="NCBI Taxonomy" id="1929756"/>
    <lineage>
        <taxon>Eukaryota</taxon>
        <taxon>Fungi</taxon>
        <taxon>Dikarya</taxon>
        <taxon>Basidiomycota</taxon>
        <taxon>Agaricomycotina</taxon>
        <taxon>Agaricomycetes</taxon>
        <taxon>Agaricomycetidae</taxon>
        <taxon>Agaricales</taxon>
        <taxon>Marasmiineae</taxon>
        <taxon>Physalacriaceae</taxon>
        <taxon>Desarmillaria</taxon>
    </lineage>
</organism>
<dbReference type="SUPFAM" id="SSF52047">
    <property type="entry name" value="RNI-like"/>
    <property type="match status" value="1"/>
</dbReference>
<evidence type="ECO:0000313" key="1">
    <source>
        <dbReference type="EMBL" id="KAK0465936.1"/>
    </source>
</evidence>
<dbReference type="RefSeq" id="XP_060336763.1">
    <property type="nucleotide sequence ID" value="XM_060471451.1"/>
</dbReference>
<sequence>MPVSDLPPEILDVVIDELQEDKKSLLHASLACKTLCPRTRVHLFSAVTVSSRYCCDRLRELITVSPKLALHFKTLEIMIMYSSDTYAPEVYGALTVIESLINVTRLSLSSGHWQHMPDTVVSSLQSHSYRTLDIFSSFRFRSIGEICSLVQNSPNLQQVRIMSDNPSMREECNLNHSLHCTPALVLLHIDDCYVNSDSAGNLLKLVISPGPCPFFCSNIHILSIALPDKTRTIVPQLNQYLAVSRSSLKHLVVSHLSGFRDVSSETLNITGVEHITVRILDFESTPRDQASRIFTWWISNLSAVDEHCTIRSVSFAIMSVHQPEGHPALDWEDLWMRLDECLASYKMALLKRVAVTFEPRPSEWDTLKDRMEGNFPRLKRLGREVVFDATT</sequence>
<name>A0AA39NHV5_ARMTA</name>
<dbReference type="EMBL" id="JAUEPS010000004">
    <property type="protein sequence ID" value="KAK0465936.1"/>
    <property type="molecule type" value="Genomic_DNA"/>
</dbReference>
<evidence type="ECO:0000313" key="2">
    <source>
        <dbReference type="Proteomes" id="UP001175211"/>
    </source>
</evidence>
<dbReference type="GeneID" id="85354999"/>